<keyword evidence="1" id="KW-0472">Membrane</keyword>
<proteinExistence type="predicted"/>
<keyword evidence="1" id="KW-0812">Transmembrane</keyword>
<name>A0AB34H063_ESCRO</name>
<reference evidence="2 3" key="1">
    <citation type="submission" date="2022-11" db="EMBL/GenBank/DDBJ databases">
        <title>Whole genome sequence of Eschrichtius robustus ER-17-0199.</title>
        <authorList>
            <person name="Bruniche-Olsen A."/>
            <person name="Black A.N."/>
            <person name="Fields C.J."/>
            <person name="Walden K."/>
            <person name="Dewoody J.A."/>
        </authorList>
    </citation>
    <scope>NUCLEOTIDE SEQUENCE [LARGE SCALE GENOMIC DNA]</scope>
    <source>
        <strain evidence="2">ER-17-0199</strain>
        <tissue evidence="2">Blubber</tissue>
    </source>
</reference>
<sequence>MQRRGAWCPCKGAIPLLKEVYDLVSSFTHKYHKERTGREQVALRTKEQGGENRISSPQLETVSLQSSPFPQVVLSCSECLNTTSEVSNPGKERPGALRSLGRVYGLSLNMREKLPCSVLIFEVAVEYVDAGGSFLSITALSGVLVVAGFISSVLLGSEDEYADRFSFLQFSSQLSVVTGTFWVPPE</sequence>
<dbReference type="Proteomes" id="UP001159641">
    <property type="component" value="Unassembled WGS sequence"/>
</dbReference>
<evidence type="ECO:0000313" key="3">
    <source>
        <dbReference type="Proteomes" id="UP001159641"/>
    </source>
</evidence>
<dbReference type="EMBL" id="JAIQCJ010002067">
    <property type="protein sequence ID" value="KAJ8784270.1"/>
    <property type="molecule type" value="Genomic_DNA"/>
</dbReference>
<comment type="caution">
    <text evidence="2">The sequence shown here is derived from an EMBL/GenBank/DDBJ whole genome shotgun (WGS) entry which is preliminary data.</text>
</comment>
<keyword evidence="3" id="KW-1185">Reference proteome</keyword>
<feature type="transmembrane region" description="Helical" evidence="1">
    <location>
        <begin position="134"/>
        <end position="155"/>
    </location>
</feature>
<evidence type="ECO:0000256" key="1">
    <source>
        <dbReference type="SAM" id="Phobius"/>
    </source>
</evidence>
<accession>A0AB34H063</accession>
<protein>
    <submittedName>
        <fullName evidence="2">Uncharacterized protein</fullName>
    </submittedName>
</protein>
<organism evidence="2 3">
    <name type="scientific">Eschrichtius robustus</name>
    <name type="common">California gray whale</name>
    <name type="synonym">Eschrichtius gibbosus</name>
    <dbReference type="NCBI Taxonomy" id="9764"/>
    <lineage>
        <taxon>Eukaryota</taxon>
        <taxon>Metazoa</taxon>
        <taxon>Chordata</taxon>
        <taxon>Craniata</taxon>
        <taxon>Vertebrata</taxon>
        <taxon>Euteleostomi</taxon>
        <taxon>Mammalia</taxon>
        <taxon>Eutheria</taxon>
        <taxon>Laurasiatheria</taxon>
        <taxon>Artiodactyla</taxon>
        <taxon>Whippomorpha</taxon>
        <taxon>Cetacea</taxon>
        <taxon>Mysticeti</taxon>
        <taxon>Eschrichtiidae</taxon>
        <taxon>Eschrichtius</taxon>
    </lineage>
</organism>
<gene>
    <name evidence="2" type="ORF">J1605_008421</name>
</gene>
<evidence type="ECO:0000313" key="2">
    <source>
        <dbReference type="EMBL" id="KAJ8784270.1"/>
    </source>
</evidence>
<dbReference type="AlphaFoldDB" id="A0AB34H063"/>
<keyword evidence="1" id="KW-1133">Transmembrane helix</keyword>